<dbReference type="HOGENOM" id="CLU_026253_3_0_1"/>
<keyword evidence="7" id="KW-0411">Iron-sulfur</keyword>
<evidence type="ECO:0000313" key="11">
    <source>
        <dbReference type="Proteomes" id="UP000009046"/>
    </source>
</evidence>
<keyword evidence="2" id="KW-0004">4Fe-4S</keyword>
<dbReference type="Gene3D" id="1.20.930.80">
    <property type="match status" value="1"/>
</dbReference>
<sequence length="422" mass="49706">MTFIAIKNPIFTHEFIRGETKIFMDKLKMLSKPFEIEKEFIDLQKNLIYLSQCKEITKLSKRKFNRLRLIVDIIDMIIKNYEHVFVDEHVEECEEFNIILPFYFPLNLISKRQVELCNGKAIVPCNHWKKIVEMIYSNYLQIEMKLIEKCNEIDNVIYNGEDDRIRSLIRRFDVLLNGKINKNLTSTITTKPVKAYEIDSHSQFFPPCMSNLHQILRRTHRLSYESRYQYTLFLKDIGVPVIENISFWEGEYKKPSKESNCTHTWESSKNRSVYESYKYQIEHLYGLIGKNNCIKTSHSCSKFIDSVQSKMDGGCPFQHVTDEKLKKLLPKKILELPDVEDIFKYKNLNAPKKCCAVYLSCLKKVFKKNEKKFNYGSSGSNNDNNNSLCNTDCEINYCIISPLQYYNIAKNIQKKEKSATLH</sequence>
<keyword evidence="3" id="KW-0639">Primosome</keyword>
<name>E0VS09_PEDHC</name>
<dbReference type="Pfam" id="PF04104">
    <property type="entry name" value="DNA_primase_lrg"/>
    <property type="match status" value="1"/>
</dbReference>
<feature type="domain" description="DNA primase large subunit C-terminal" evidence="8">
    <location>
        <begin position="202"/>
        <end position="368"/>
    </location>
</feature>
<dbReference type="GO" id="GO:0051539">
    <property type="term" value="F:4 iron, 4 sulfur cluster binding"/>
    <property type="evidence" value="ECO:0007669"/>
    <property type="project" value="UniProtKB-KW"/>
</dbReference>
<evidence type="ECO:0000256" key="7">
    <source>
        <dbReference type="ARBA" id="ARBA00023014"/>
    </source>
</evidence>
<accession>E0VS09</accession>
<dbReference type="AlphaFoldDB" id="E0VS09"/>
<evidence type="ECO:0000256" key="2">
    <source>
        <dbReference type="ARBA" id="ARBA00022485"/>
    </source>
</evidence>
<keyword evidence="11" id="KW-1185">Reference proteome</keyword>
<keyword evidence="5" id="KW-0479">Metal-binding</keyword>
<dbReference type="Proteomes" id="UP000009046">
    <property type="component" value="Unassembled WGS sequence"/>
</dbReference>
<reference evidence="9" key="1">
    <citation type="submission" date="2007-04" db="EMBL/GenBank/DDBJ databases">
        <title>Annotation of Pediculus humanus corporis strain USDA.</title>
        <authorList>
            <person name="Kirkness E."/>
            <person name="Hannick L."/>
            <person name="Hass B."/>
            <person name="Bruggner R."/>
            <person name="Lawson D."/>
            <person name="Bidwell S."/>
            <person name="Joardar V."/>
            <person name="Caler E."/>
            <person name="Walenz B."/>
            <person name="Inman J."/>
            <person name="Schobel S."/>
            <person name="Galinsky K."/>
            <person name="Amedeo P."/>
            <person name="Strausberg R."/>
        </authorList>
    </citation>
    <scope>NUCLEOTIDE SEQUENCE</scope>
    <source>
        <strain evidence="9">USDA</strain>
    </source>
</reference>
<dbReference type="PANTHER" id="PTHR10537:SF4">
    <property type="entry name" value="DNA PRIMASE LARGE SUBUNIT"/>
    <property type="match status" value="1"/>
</dbReference>
<dbReference type="OrthoDB" id="421393at2759"/>
<protein>
    <submittedName>
        <fullName evidence="9 10">DNA primase large subunit, putative</fullName>
    </submittedName>
</protein>
<evidence type="ECO:0000313" key="9">
    <source>
        <dbReference type="EMBL" id="EEB16165.1"/>
    </source>
</evidence>
<reference evidence="9" key="2">
    <citation type="submission" date="2007-04" db="EMBL/GenBank/DDBJ databases">
        <title>The genome of the human body louse.</title>
        <authorList>
            <consortium name="The Human Body Louse Genome Consortium"/>
            <person name="Kirkness E."/>
            <person name="Walenz B."/>
            <person name="Hass B."/>
            <person name="Bruggner R."/>
            <person name="Strausberg R."/>
        </authorList>
    </citation>
    <scope>NUCLEOTIDE SEQUENCE</scope>
    <source>
        <strain evidence="9">USDA</strain>
    </source>
</reference>
<dbReference type="CTD" id="8234111"/>
<dbReference type="OMA" id="NWHERRA"/>
<reference evidence="10" key="3">
    <citation type="submission" date="2020-05" db="UniProtKB">
        <authorList>
            <consortium name="EnsemblMetazoa"/>
        </authorList>
    </citation>
    <scope>IDENTIFICATION</scope>
    <source>
        <strain evidence="10">USDA</strain>
    </source>
</reference>
<evidence type="ECO:0000256" key="1">
    <source>
        <dbReference type="ARBA" id="ARBA00001966"/>
    </source>
</evidence>
<dbReference type="PANTHER" id="PTHR10537">
    <property type="entry name" value="DNA PRIMASE LARGE SUBUNIT"/>
    <property type="match status" value="1"/>
</dbReference>
<evidence type="ECO:0000256" key="6">
    <source>
        <dbReference type="ARBA" id="ARBA00023004"/>
    </source>
</evidence>
<dbReference type="EMBL" id="DS235677">
    <property type="protein sequence ID" value="EEB16165.1"/>
    <property type="molecule type" value="Genomic_DNA"/>
</dbReference>
<dbReference type="InterPro" id="IPR058560">
    <property type="entry name" value="DNA_primase_C"/>
</dbReference>
<dbReference type="GO" id="GO:0046872">
    <property type="term" value="F:metal ion binding"/>
    <property type="evidence" value="ECO:0007669"/>
    <property type="project" value="UniProtKB-KW"/>
</dbReference>
<dbReference type="EMBL" id="AAZO01004966">
    <property type="status" value="NOT_ANNOTATED_CDS"/>
    <property type="molecule type" value="Genomic_DNA"/>
</dbReference>
<dbReference type="STRING" id="121224.E0VS09"/>
<comment type="cofactor">
    <cofactor evidence="1">
        <name>[4Fe-4S] cluster</name>
        <dbReference type="ChEBI" id="CHEBI:49883"/>
    </cofactor>
</comment>
<evidence type="ECO:0000256" key="5">
    <source>
        <dbReference type="ARBA" id="ARBA00022723"/>
    </source>
</evidence>
<keyword evidence="4" id="KW-0235">DNA replication</keyword>
<dbReference type="InParanoid" id="E0VS09"/>
<evidence type="ECO:0000313" key="10">
    <source>
        <dbReference type="EnsemblMetazoa" id="PHUM409090-PA"/>
    </source>
</evidence>
<dbReference type="GO" id="GO:0006269">
    <property type="term" value="P:DNA replication, synthesis of primer"/>
    <property type="evidence" value="ECO:0007669"/>
    <property type="project" value="UniProtKB-KW"/>
</dbReference>
<dbReference type="eggNOG" id="KOG2267">
    <property type="taxonomic scope" value="Eukaryota"/>
</dbReference>
<evidence type="ECO:0000259" key="8">
    <source>
        <dbReference type="Pfam" id="PF04104"/>
    </source>
</evidence>
<evidence type="ECO:0000256" key="3">
    <source>
        <dbReference type="ARBA" id="ARBA00022515"/>
    </source>
</evidence>
<dbReference type="GO" id="GO:0006270">
    <property type="term" value="P:DNA replication initiation"/>
    <property type="evidence" value="ECO:0007669"/>
    <property type="project" value="TreeGrafter"/>
</dbReference>
<proteinExistence type="predicted"/>
<organism>
    <name type="scientific">Pediculus humanus subsp. corporis</name>
    <name type="common">Body louse</name>
    <dbReference type="NCBI Taxonomy" id="121224"/>
    <lineage>
        <taxon>Eukaryota</taxon>
        <taxon>Metazoa</taxon>
        <taxon>Ecdysozoa</taxon>
        <taxon>Arthropoda</taxon>
        <taxon>Hexapoda</taxon>
        <taxon>Insecta</taxon>
        <taxon>Pterygota</taxon>
        <taxon>Neoptera</taxon>
        <taxon>Paraneoptera</taxon>
        <taxon>Psocodea</taxon>
        <taxon>Troctomorpha</taxon>
        <taxon>Phthiraptera</taxon>
        <taxon>Anoplura</taxon>
        <taxon>Pediculidae</taxon>
        <taxon>Pediculus</taxon>
    </lineage>
</organism>
<dbReference type="VEuPathDB" id="VectorBase:PHUM409090"/>
<dbReference type="GO" id="GO:0005658">
    <property type="term" value="C:alpha DNA polymerase:primase complex"/>
    <property type="evidence" value="ECO:0007669"/>
    <property type="project" value="TreeGrafter"/>
</dbReference>
<dbReference type="GeneID" id="8234111"/>
<dbReference type="KEGG" id="phu:Phum_PHUM409090"/>
<gene>
    <name evidence="10" type="primary">8234111</name>
    <name evidence="9" type="ORF">Phum_PHUM409090</name>
</gene>
<dbReference type="EnsemblMetazoa" id="PHUM409090-RA">
    <property type="protein sequence ID" value="PHUM409090-PA"/>
    <property type="gene ID" value="PHUM409090"/>
</dbReference>
<dbReference type="InterPro" id="IPR007238">
    <property type="entry name" value="DNA_primase_lsu_euk/arc"/>
</dbReference>
<keyword evidence="6" id="KW-0408">Iron</keyword>
<evidence type="ECO:0000256" key="4">
    <source>
        <dbReference type="ARBA" id="ARBA00022705"/>
    </source>
</evidence>
<dbReference type="RefSeq" id="XP_002428903.1">
    <property type="nucleotide sequence ID" value="XM_002428858.1"/>
</dbReference>